<keyword evidence="7 13" id="KW-0812">Transmembrane</keyword>
<evidence type="ECO:0000313" key="14">
    <source>
        <dbReference type="EMBL" id="AIL32206.1"/>
    </source>
</evidence>
<dbReference type="InterPro" id="IPR034804">
    <property type="entry name" value="SQR/QFR_C/D"/>
</dbReference>
<dbReference type="Pfam" id="PF01127">
    <property type="entry name" value="Sdh_cyt"/>
    <property type="match status" value="1"/>
</dbReference>
<dbReference type="AlphaFoldDB" id="A0A077DDH7"/>
<dbReference type="GO" id="GO:0046872">
    <property type="term" value="F:metal ion binding"/>
    <property type="evidence" value="ECO:0007669"/>
    <property type="project" value="UniProtKB-KW"/>
</dbReference>
<comment type="function">
    <text evidence="2">Membrane-anchoring subunit of succinate dehydrogenase (SDH).</text>
</comment>
<proteinExistence type="inferred from homology"/>
<dbReference type="Gene3D" id="1.20.1300.10">
    <property type="entry name" value="Fumarate reductase/succinate dehydrogenase, transmembrane subunit"/>
    <property type="match status" value="1"/>
</dbReference>
<evidence type="ECO:0000256" key="2">
    <source>
        <dbReference type="ARBA" id="ARBA00004050"/>
    </source>
</evidence>
<dbReference type="KEGG" id="bpsi:IX83_01765"/>
<organism evidence="14 15">
    <name type="scientific">Basilea psittacipulmonis DSM 24701</name>
    <dbReference type="NCBI Taxonomy" id="1072685"/>
    <lineage>
        <taxon>Bacteria</taxon>
        <taxon>Pseudomonadati</taxon>
        <taxon>Pseudomonadota</taxon>
        <taxon>Betaproteobacteria</taxon>
        <taxon>Burkholderiales</taxon>
        <taxon>Alcaligenaceae</taxon>
        <taxon>Basilea</taxon>
    </lineage>
</organism>
<evidence type="ECO:0000256" key="8">
    <source>
        <dbReference type="ARBA" id="ARBA00022723"/>
    </source>
</evidence>
<keyword evidence="15" id="KW-1185">Reference proteome</keyword>
<evidence type="ECO:0000256" key="6">
    <source>
        <dbReference type="ARBA" id="ARBA00022617"/>
    </source>
</evidence>
<dbReference type="GO" id="GO:0009055">
    <property type="term" value="F:electron transfer activity"/>
    <property type="evidence" value="ECO:0007669"/>
    <property type="project" value="InterPro"/>
</dbReference>
<sequence>MQEYISKPRDYKYRNIGIQNITKDYRLPLAGQVSILHRISGVLLFLSLPVLVWLFSASLNQESFVHVSSGMLGFLLALICSVAVWGFFHHFCAGIRFLLLDLHIGLGKKQAAKSALLVFIISLSLTVVYAFKFFLYWGGYA</sequence>
<feature type="transmembrane region" description="Helical" evidence="13">
    <location>
        <begin position="35"/>
        <end position="55"/>
    </location>
</feature>
<dbReference type="EMBL" id="CP009238">
    <property type="protein sequence ID" value="AIL32206.1"/>
    <property type="molecule type" value="Genomic_DNA"/>
</dbReference>
<dbReference type="InterPro" id="IPR000701">
    <property type="entry name" value="SuccDH_FuR_B_TM-su"/>
</dbReference>
<dbReference type="PANTHER" id="PTHR10978:SF5">
    <property type="entry name" value="SUCCINATE DEHYDROGENASE CYTOCHROME B560 SUBUNIT, MITOCHONDRIAL"/>
    <property type="match status" value="1"/>
</dbReference>
<dbReference type="HOGENOM" id="CLU_094691_2_0_4"/>
<evidence type="ECO:0000256" key="4">
    <source>
        <dbReference type="ARBA" id="ARBA00007244"/>
    </source>
</evidence>
<keyword evidence="9 13" id="KW-1133">Transmembrane helix</keyword>
<dbReference type="NCBIfam" id="TIGR02970">
    <property type="entry name" value="succ_dehyd_cytB"/>
    <property type="match status" value="1"/>
</dbReference>
<feature type="transmembrane region" description="Helical" evidence="13">
    <location>
        <begin position="111"/>
        <end position="131"/>
    </location>
</feature>
<evidence type="ECO:0000256" key="5">
    <source>
        <dbReference type="ARBA" id="ARBA00020076"/>
    </source>
</evidence>
<dbReference type="OrthoDB" id="9799441at2"/>
<dbReference type="Proteomes" id="UP000028945">
    <property type="component" value="Chromosome"/>
</dbReference>
<evidence type="ECO:0000256" key="12">
    <source>
        <dbReference type="ARBA" id="ARBA00025912"/>
    </source>
</evidence>
<comment type="subunit">
    <text evidence="12">Part of an enzyme complex containing four subunits: a flavoprotein, an iron-sulfur protein, plus two membrane-anchoring proteins, SdhC and SdhD. The complex can form homotrimers.</text>
</comment>
<dbReference type="STRING" id="1072685.IX83_01765"/>
<reference evidence="14 15" key="1">
    <citation type="journal article" date="2014" name="BMC Genomics">
        <title>A genomic perspective on a new bacterial genus and species from the Alcaligenaceae family, Basilea psittacipulmonis.</title>
        <authorList>
            <person name="Whiteson K.L."/>
            <person name="Hernandez D."/>
            <person name="Lazarevic V."/>
            <person name="Gaia N."/>
            <person name="Farinelli L."/>
            <person name="Francois P."/>
            <person name="Pilo P."/>
            <person name="Frey J."/>
            <person name="Schrenzel J."/>
        </authorList>
    </citation>
    <scope>NUCLEOTIDE SEQUENCE [LARGE SCALE GENOMIC DNA]</scope>
    <source>
        <strain evidence="14 15">DSM 24701</strain>
    </source>
</reference>
<comment type="subcellular location">
    <subcellularLocation>
        <location evidence="3">Membrane</location>
    </subcellularLocation>
</comment>
<evidence type="ECO:0000256" key="10">
    <source>
        <dbReference type="ARBA" id="ARBA00023004"/>
    </source>
</evidence>
<comment type="cofactor">
    <cofactor evidence="1">
        <name>heme</name>
        <dbReference type="ChEBI" id="CHEBI:30413"/>
    </cofactor>
</comment>
<comment type="similarity">
    <text evidence="4">Belongs to the cytochrome b560 family.</text>
</comment>
<dbReference type="eggNOG" id="COG2009">
    <property type="taxonomic scope" value="Bacteria"/>
</dbReference>
<evidence type="ECO:0000256" key="9">
    <source>
        <dbReference type="ARBA" id="ARBA00022989"/>
    </source>
</evidence>
<dbReference type="GO" id="GO:0006099">
    <property type="term" value="P:tricarboxylic acid cycle"/>
    <property type="evidence" value="ECO:0007669"/>
    <property type="project" value="InterPro"/>
</dbReference>
<evidence type="ECO:0000256" key="13">
    <source>
        <dbReference type="SAM" id="Phobius"/>
    </source>
</evidence>
<gene>
    <name evidence="14" type="ORF">IX83_01765</name>
</gene>
<keyword evidence="11 13" id="KW-0472">Membrane</keyword>
<keyword evidence="8" id="KW-0479">Metal-binding</keyword>
<accession>A0A077DDH7</accession>
<evidence type="ECO:0000313" key="15">
    <source>
        <dbReference type="Proteomes" id="UP000028945"/>
    </source>
</evidence>
<name>A0A077DDH7_9BURK</name>
<dbReference type="SUPFAM" id="SSF81343">
    <property type="entry name" value="Fumarate reductase respiratory complex transmembrane subunits"/>
    <property type="match status" value="1"/>
</dbReference>
<keyword evidence="10" id="KW-0408">Iron</keyword>
<evidence type="ECO:0000256" key="3">
    <source>
        <dbReference type="ARBA" id="ARBA00004370"/>
    </source>
</evidence>
<evidence type="ECO:0000256" key="1">
    <source>
        <dbReference type="ARBA" id="ARBA00001971"/>
    </source>
</evidence>
<dbReference type="CDD" id="cd03499">
    <property type="entry name" value="SQR_TypeC_SdhC"/>
    <property type="match status" value="1"/>
</dbReference>
<dbReference type="GO" id="GO:0005886">
    <property type="term" value="C:plasma membrane"/>
    <property type="evidence" value="ECO:0007669"/>
    <property type="project" value="TreeGrafter"/>
</dbReference>
<dbReference type="PANTHER" id="PTHR10978">
    <property type="entry name" value="SUCCINATE DEHYDROGENASE CYTOCHROME B560 SUBUNIT"/>
    <property type="match status" value="1"/>
</dbReference>
<protein>
    <recommendedName>
        <fullName evidence="5">Succinate dehydrogenase cytochrome b556 subunit</fullName>
    </recommendedName>
</protein>
<dbReference type="RefSeq" id="WP_038498458.1">
    <property type="nucleotide sequence ID" value="NZ_AFWK01000046.1"/>
</dbReference>
<evidence type="ECO:0000256" key="11">
    <source>
        <dbReference type="ARBA" id="ARBA00023136"/>
    </source>
</evidence>
<keyword evidence="6" id="KW-0349">Heme</keyword>
<dbReference type="InterPro" id="IPR014314">
    <property type="entry name" value="Succ_DH_cytb556"/>
</dbReference>
<evidence type="ECO:0000256" key="7">
    <source>
        <dbReference type="ARBA" id="ARBA00022692"/>
    </source>
</evidence>
<feature type="transmembrane region" description="Helical" evidence="13">
    <location>
        <begin position="75"/>
        <end position="99"/>
    </location>
</feature>